<dbReference type="Proteomes" id="UP001185012">
    <property type="component" value="Unassembled WGS sequence"/>
</dbReference>
<dbReference type="EMBL" id="JAVDQG010000002">
    <property type="protein sequence ID" value="MDR6224903.1"/>
    <property type="molecule type" value="Genomic_DNA"/>
</dbReference>
<name>A0ABU1IJH6_9BACL</name>
<dbReference type="RefSeq" id="WP_309862854.1">
    <property type="nucleotide sequence ID" value="NZ_JAVDQG010000002.1"/>
</dbReference>
<protein>
    <submittedName>
        <fullName evidence="1">Uncharacterized protein</fullName>
    </submittedName>
</protein>
<comment type="caution">
    <text evidence="1">The sequence shown here is derived from an EMBL/GenBank/DDBJ whole genome shotgun (WGS) entry which is preliminary data.</text>
</comment>
<keyword evidence="2" id="KW-1185">Reference proteome</keyword>
<organism evidence="1 2">
    <name type="scientific">Desmospora profundinema</name>
    <dbReference type="NCBI Taxonomy" id="1571184"/>
    <lineage>
        <taxon>Bacteria</taxon>
        <taxon>Bacillati</taxon>
        <taxon>Bacillota</taxon>
        <taxon>Bacilli</taxon>
        <taxon>Bacillales</taxon>
        <taxon>Thermoactinomycetaceae</taxon>
        <taxon>Desmospora</taxon>
    </lineage>
</organism>
<accession>A0ABU1IJH6</accession>
<evidence type="ECO:0000313" key="2">
    <source>
        <dbReference type="Proteomes" id="UP001185012"/>
    </source>
</evidence>
<reference evidence="1 2" key="1">
    <citation type="submission" date="2023-07" db="EMBL/GenBank/DDBJ databases">
        <title>Genomic Encyclopedia of Type Strains, Phase IV (KMG-IV): sequencing the most valuable type-strain genomes for metagenomic binning, comparative biology and taxonomic classification.</title>
        <authorList>
            <person name="Goeker M."/>
        </authorList>
    </citation>
    <scope>NUCLEOTIDE SEQUENCE [LARGE SCALE GENOMIC DNA]</scope>
    <source>
        <strain evidence="1 2">DSM 45903</strain>
    </source>
</reference>
<gene>
    <name evidence="1" type="ORF">JOE21_000894</name>
</gene>
<sequence length="59" mass="6842">MKQKNQAFRLVNLEARSDAIRRISEAESELKEILDTPVALIAYVKENDENQVEEGRREP</sequence>
<proteinExistence type="predicted"/>
<evidence type="ECO:0000313" key="1">
    <source>
        <dbReference type="EMBL" id="MDR6224903.1"/>
    </source>
</evidence>